<dbReference type="EMBL" id="CAJRAY010000009">
    <property type="protein sequence ID" value="CAG5078591.1"/>
    <property type="molecule type" value="Genomic_DNA"/>
</dbReference>
<accession>A0ABN7RIN5</accession>
<name>A0ABN7RIN5_THEXY</name>
<comment type="caution">
    <text evidence="1">The sequence shown here is derived from an EMBL/GenBank/DDBJ whole genome shotgun (WGS) entry which is preliminary data.</text>
</comment>
<organism evidence="1 2">
    <name type="scientific">Thermobacillus xylanilyticus</name>
    <dbReference type="NCBI Taxonomy" id="76633"/>
    <lineage>
        <taxon>Bacteria</taxon>
        <taxon>Bacillati</taxon>
        <taxon>Bacillota</taxon>
        <taxon>Bacilli</taxon>
        <taxon>Bacillales</taxon>
        <taxon>Paenibacillaceae</taxon>
        <taxon>Thermobacillus</taxon>
    </lineage>
</organism>
<gene>
    <name evidence="1" type="primary">txxe 493</name>
    <name evidence="1" type="ORF">TXXE_02385</name>
</gene>
<proteinExistence type="predicted"/>
<evidence type="ECO:0000313" key="1">
    <source>
        <dbReference type="EMBL" id="CAG5078591.1"/>
    </source>
</evidence>
<protein>
    <submittedName>
        <fullName evidence="1">Uncharacterized protein</fullName>
    </submittedName>
</protein>
<sequence>MRRTAARPHGGWPA</sequence>
<reference evidence="1 2" key="1">
    <citation type="submission" date="2021-04" db="EMBL/GenBank/DDBJ databases">
        <authorList>
            <person name="Rakotoarivonina H."/>
        </authorList>
    </citation>
    <scope>NUCLEOTIDE SEQUENCE [LARGE SCALE GENOMIC DNA]</scope>
    <source>
        <strain evidence="1 2">XE</strain>
    </source>
</reference>
<evidence type="ECO:0000313" key="2">
    <source>
        <dbReference type="Proteomes" id="UP000681526"/>
    </source>
</evidence>
<dbReference type="Proteomes" id="UP000681526">
    <property type="component" value="Unassembled WGS sequence"/>
</dbReference>
<keyword evidence="2" id="KW-1185">Reference proteome</keyword>